<keyword evidence="1" id="KW-0812">Transmembrane</keyword>
<feature type="transmembrane region" description="Helical" evidence="1">
    <location>
        <begin position="6"/>
        <end position="24"/>
    </location>
</feature>
<organism evidence="2 3">
    <name type="scientific">Desulfobotulus pelophilus</name>
    <dbReference type="NCBI Taxonomy" id="2823377"/>
    <lineage>
        <taxon>Bacteria</taxon>
        <taxon>Pseudomonadati</taxon>
        <taxon>Thermodesulfobacteriota</taxon>
        <taxon>Desulfobacteria</taxon>
        <taxon>Desulfobacterales</taxon>
        <taxon>Desulfobacteraceae</taxon>
        <taxon>Desulfobotulus</taxon>
    </lineage>
</organism>
<gene>
    <name evidence="2" type="ORF">OOT00_13970</name>
</gene>
<accession>A0ABT3NC88</accession>
<proteinExistence type="predicted"/>
<sequence>MSLLLHYIVISMLTLAMTVFFPGYPLCNPMLVYTVYLGLESDLFQGLVLVLVAGLVLDGLTGGPFGVFIFSFLWVFCMVRWLGGFLRTSSPLFSLLAVLSGVLLENMFTILTLASGTHAAGALPAAGRFLVIQMLSALVLSPLLLRFFRKVHHCLFPVKAVGPLRSASL</sequence>
<evidence type="ECO:0000313" key="3">
    <source>
        <dbReference type="Proteomes" id="UP001209681"/>
    </source>
</evidence>
<keyword evidence="1" id="KW-0472">Membrane</keyword>
<evidence type="ECO:0000256" key="1">
    <source>
        <dbReference type="SAM" id="Phobius"/>
    </source>
</evidence>
<reference evidence="2 3" key="1">
    <citation type="submission" date="2022-11" db="EMBL/GenBank/DDBJ databases">
        <title>Desulfobotulus tamanensis H1 sp. nov. - anaerobic, alkaliphilic, sulphate reducing bacterium isolated from terrestrial mud volcano.</title>
        <authorList>
            <person name="Frolova A."/>
            <person name="Merkel A.Y."/>
            <person name="Slobodkin A.I."/>
        </authorList>
    </citation>
    <scope>NUCLEOTIDE SEQUENCE [LARGE SCALE GENOMIC DNA]</scope>
    <source>
        <strain evidence="2 3">H1</strain>
    </source>
</reference>
<name>A0ABT3NC88_9BACT</name>
<feature type="transmembrane region" description="Helical" evidence="1">
    <location>
        <begin position="63"/>
        <end position="83"/>
    </location>
</feature>
<dbReference type="EMBL" id="JAPFPW010000021">
    <property type="protein sequence ID" value="MCW7755091.1"/>
    <property type="molecule type" value="Genomic_DNA"/>
</dbReference>
<feature type="transmembrane region" description="Helical" evidence="1">
    <location>
        <begin position="126"/>
        <end position="145"/>
    </location>
</feature>
<evidence type="ECO:0000313" key="2">
    <source>
        <dbReference type="EMBL" id="MCW7755091.1"/>
    </source>
</evidence>
<protein>
    <recommendedName>
        <fullName evidence="4">Rod shape-determining protein MreD</fullName>
    </recommendedName>
</protein>
<dbReference type="Proteomes" id="UP001209681">
    <property type="component" value="Unassembled WGS sequence"/>
</dbReference>
<keyword evidence="1" id="KW-1133">Transmembrane helix</keyword>
<dbReference type="RefSeq" id="WP_265426008.1">
    <property type="nucleotide sequence ID" value="NZ_JAPFPW010000021.1"/>
</dbReference>
<feature type="transmembrane region" description="Helical" evidence="1">
    <location>
        <begin position="31"/>
        <end position="57"/>
    </location>
</feature>
<keyword evidence="3" id="KW-1185">Reference proteome</keyword>
<feature type="transmembrane region" description="Helical" evidence="1">
    <location>
        <begin position="95"/>
        <end position="114"/>
    </location>
</feature>
<comment type="caution">
    <text evidence="2">The sequence shown here is derived from an EMBL/GenBank/DDBJ whole genome shotgun (WGS) entry which is preliminary data.</text>
</comment>
<evidence type="ECO:0008006" key="4">
    <source>
        <dbReference type="Google" id="ProtNLM"/>
    </source>
</evidence>